<dbReference type="SUPFAM" id="SSF52172">
    <property type="entry name" value="CheY-like"/>
    <property type="match status" value="1"/>
</dbReference>
<keyword evidence="7" id="KW-1185">Reference proteome</keyword>
<feature type="modified residue" description="4-aspartylphosphate" evidence="3">
    <location>
        <position position="73"/>
    </location>
</feature>
<dbReference type="EMBL" id="JBBUKT010000001">
    <property type="protein sequence ID" value="MEK7949707.1"/>
    <property type="molecule type" value="Genomic_DNA"/>
</dbReference>
<gene>
    <name evidence="6" type="ORF">WKV53_04340</name>
</gene>
<sequence length="234" mass="25415">MIAQSEYVHASATYSPCAQPVAVAVIGKCFSSSQGLLKGISDDANLRCTGFWRNGIDAFESLEESPPQVVLMDIDFPEVHGLVATSRIKVRFPLIQILAVTSSYDSNTILAAIKAGASGYVLKSATPADVARAIQTVCNGGAAVSAEVAQGLVTDFHNLLRNQMSPSEITRRERHVLQCICRGLSNKEIADELDITVWTVAVHLKSIYRKFSVHSRTEAAMKYRDSLSQPRCLS</sequence>
<dbReference type="PRINTS" id="PR00038">
    <property type="entry name" value="HTHLUXR"/>
</dbReference>
<organism evidence="6 7">
    <name type="scientific">Luteolibacter soli</name>
    <dbReference type="NCBI Taxonomy" id="3135280"/>
    <lineage>
        <taxon>Bacteria</taxon>
        <taxon>Pseudomonadati</taxon>
        <taxon>Verrucomicrobiota</taxon>
        <taxon>Verrucomicrobiia</taxon>
        <taxon>Verrucomicrobiales</taxon>
        <taxon>Verrucomicrobiaceae</taxon>
        <taxon>Luteolibacter</taxon>
    </lineage>
</organism>
<dbReference type="CDD" id="cd06170">
    <property type="entry name" value="LuxR_C_like"/>
    <property type="match status" value="1"/>
</dbReference>
<evidence type="ECO:0000256" key="2">
    <source>
        <dbReference type="ARBA" id="ARBA00023125"/>
    </source>
</evidence>
<dbReference type="SUPFAM" id="SSF46894">
    <property type="entry name" value="C-terminal effector domain of the bipartite response regulators"/>
    <property type="match status" value="1"/>
</dbReference>
<dbReference type="PANTHER" id="PTHR43214">
    <property type="entry name" value="TWO-COMPONENT RESPONSE REGULATOR"/>
    <property type="match status" value="1"/>
</dbReference>
<evidence type="ECO:0000259" key="5">
    <source>
        <dbReference type="PROSITE" id="PS50110"/>
    </source>
</evidence>
<dbReference type="Gene3D" id="3.40.50.2300">
    <property type="match status" value="1"/>
</dbReference>
<dbReference type="Proteomes" id="UP001371305">
    <property type="component" value="Unassembled WGS sequence"/>
</dbReference>
<evidence type="ECO:0000256" key="1">
    <source>
        <dbReference type="ARBA" id="ARBA00022553"/>
    </source>
</evidence>
<protein>
    <submittedName>
        <fullName evidence="6">Response regulator transcription factor</fullName>
    </submittedName>
</protein>
<evidence type="ECO:0000259" key="4">
    <source>
        <dbReference type="PROSITE" id="PS50043"/>
    </source>
</evidence>
<feature type="domain" description="HTH luxR-type" evidence="4">
    <location>
        <begin position="162"/>
        <end position="227"/>
    </location>
</feature>
<dbReference type="PANTHER" id="PTHR43214:SF43">
    <property type="entry name" value="TWO-COMPONENT RESPONSE REGULATOR"/>
    <property type="match status" value="1"/>
</dbReference>
<dbReference type="InterPro" id="IPR058245">
    <property type="entry name" value="NreC/VraR/RcsB-like_REC"/>
</dbReference>
<dbReference type="InterPro" id="IPR000792">
    <property type="entry name" value="Tscrpt_reg_LuxR_C"/>
</dbReference>
<dbReference type="InterPro" id="IPR001789">
    <property type="entry name" value="Sig_transdc_resp-reg_receiver"/>
</dbReference>
<evidence type="ECO:0000313" key="7">
    <source>
        <dbReference type="Proteomes" id="UP001371305"/>
    </source>
</evidence>
<dbReference type="Pfam" id="PF00196">
    <property type="entry name" value="GerE"/>
    <property type="match status" value="1"/>
</dbReference>
<accession>A0ABU9APT4</accession>
<feature type="domain" description="Response regulatory" evidence="5">
    <location>
        <begin position="22"/>
        <end position="138"/>
    </location>
</feature>
<dbReference type="SMART" id="SM00421">
    <property type="entry name" value="HTH_LUXR"/>
    <property type="match status" value="1"/>
</dbReference>
<comment type="caution">
    <text evidence="6">The sequence shown here is derived from an EMBL/GenBank/DDBJ whole genome shotgun (WGS) entry which is preliminary data.</text>
</comment>
<keyword evidence="2" id="KW-0238">DNA-binding</keyword>
<evidence type="ECO:0000313" key="6">
    <source>
        <dbReference type="EMBL" id="MEK7949707.1"/>
    </source>
</evidence>
<dbReference type="RefSeq" id="WP_341403125.1">
    <property type="nucleotide sequence ID" value="NZ_JBBUKT010000001.1"/>
</dbReference>
<dbReference type="PROSITE" id="PS00622">
    <property type="entry name" value="HTH_LUXR_1"/>
    <property type="match status" value="1"/>
</dbReference>
<dbReference type="PROSITE" id="PS50110">
    <property type="entry name" value="RESPONSE_REGULATORY"/>
    <property type="match status" value="1"/>
</dbReference>
<evidence type="ECO:0000256" key="3">
    <source>
        <dbReference type="PROSITE-ProRule" id="PRU00169"/>
    </source>
</evidence>
<reference evidence="6 7" key="1">
    <citation type="submission" date="2024-04" db="EMBL/GenBank/DDBJ databases">
        <title>Luteolibacter sp. isolated from soil.</title>
        <authorList>
            <person name="An J."/>
        </authorList>
    </citation>
    <scope>NUCLEOTIDE SEQUENCE [LARGE SCALE GENOMIC DNA]</scope>
    <source>
        <strain evidence="6 7">Y139</strain>
    </source>
</reference>
<dbReference type="CDD" id="cd17535">
    <property type="entry name" value="REC_NarL-like"/>
    <property type="match status" value="1"/>
</dbReference>
<dbReference type="PROSITE" id="PS50043">
    <property type="entry name" value="HTH_LUXR_2"/>
    <property type="match status" value="1"/>
</dbReference>
<dbReference type="SMART" id="SM00448">
    <property type="entry name" value="REC"/>
    <property type="match status" value="1"/>
</dbReference>
<dbReference type="InterPro" id="IPR011006">
    <property type="entry name" value="CheY-like_superfamily"/>
</dbReference>
<keyword evidence="1 3" id="KW-0597">Phosphoprotein</keyword>
<proteinExistence type="predicted"/>
<name>A0ABU9APT4_9BACT</name>
<dbReference type="InterPro" id="IPR016032">
    <property type="entry name" value="Sig_transdc_resp-reg_C-effctor"/>
</dbReference>
<dbReference type="Pfam" id="PF00072">
    <property type="entry name" value="Response_reg"/>
    <property type="match status" value="1"/>
</dbReference>
<dbReference type="InterPro" id="IPR039420">
    <property type="entry name" value="WalR-like"/>
</dbReference>